<dbReference type="EMBL" id="CP025120">
    <property type="protein sequence ID" value="AUD78113.1"/>
    <property type="molecule type" value="Genomic_DNA"/>
</dbReference>
<feature type="region of interest" description="Disordered" evidence="1">
    <location>
        <begin position="1"/>
        <end position="26"/>
    </location>
</feature>
<dbReference type="KEGG" id="kpd:CW740_02215"/>
<evidence type="ECO:0000313" key="3">
    <source>
        <dbReference type="Proteomes" id="UP000232693"/>
    </source>
</evidence>
<feature type="compositionally biased region" description="Basic and acidic residues" evidence="1">
    <location>
        <begin position="1"/>
        <end position="14"/>
    </location>
</feature>
<keyword evidence="3" id="KW-1185">Reference proteome</keyword>
<sequence>MENQKDKQELIKLDDEQETEQSGEQTDTWDRTRELILLQVKLGIDAIRDFMLIPVALFCYILDFGERDKSKPSYWDRLMAWGRRSDHHINLFKHRRSYKKGYMTIDDAVNIVEETIRKEVKNGEYSEQVVNKVKDRFKNRGNH</sequence>
<dbReference type="RefSeq" id="WP_106645994.1">
    <property type="nucleotide sequence ID" value="NZ_BMGO01000002.1"/>
</dbReference>
<accession>A0A2K9ANX3</accession>
<proteinExistence type="predicted"/>
<dbReference type="Proteomes" id="UP000232693">
    <property type="component" value="Chromosome"/>
</dbReference>
<organism evidence="2 3">
    <name type="scientific">Kangiella profundi</name>
    <dbReference type="NCBI Taxonomy" id="1561924"/>
    <lineage>
        <taxon>Bacteria</taxon>
        <taxon>Pseudomonadati</taxon>
        <taxon>Pseudomonadota</taxon>
        <taxon>Gammaproteobacteria</taxon>
        <taxon>Kangiellales</taxon>
        <taxon>Kangiellaceae</taxon>
        <taxon>Kangiella</taxon>
    </lineage>
</organism>
<gene>
    <name evidence="2" type="ORF">CW740_02215</name>
</gene>
<evidence type="ECO:0000256" key="1">
    <source>
        <dbReference type="SAM" id="MobiDB-lite"/>
    </source>
</evidence>
<evidence type="ECO:0000313" key="2">
    <source>
        <dbReference type="EMBL" id="AUD78113.1"/>
    </source>
</evidence>
<reference evidence="2 3" key="1">
    <citation type="submission" date="2017-12" db="EMBL/GenBank/DDBJ databases">
        <title>Kangiella profundi FT102 completed genome.</title>
        <authorList>
            <person name="Xu J."/>
            <person name="Wang J."/>
            <person name="Lu Y."/>
        </authorList>
    </citation>
    <scope>NUCLEOTIDE SEQUENCE [LARGE SCALE GENOMIC DNA]</scope>
    <source>
        <strain evidence="2 3">FT102</strain>
    </source>
</reference>
<protein>
    <submittedName>
        <fullName evidence="2">Uncharacterized protein</fullName>
    </submittedName>
</protein>
<name>A0A2K9ANX3_9GAMM</name>
<dbReference type="OrthoDB" id="8030924at2"/>
<dbReference type="AlphaFoldDB" id="A0A2K9ANX3"/>